<organism evidence="1">
    <name type="scientific">Tetraodon nigroviridis</name>
    <name type="common">Spotted green pufferfish</name>
    <name type="synonym">Chelonodon nigroviridis</name>
    <dbReference type="NCBI Taxonomy" id="99883"/>
    <lineage>
        <taxon>Eukaryota</taxon>
        <taxon>Metazoa</taxon>
        <taxon>Chordata</taxon>
        <taxon>Craniata</taxon>
        <taxon>Vertebrata</taxon>
        <taxon>Euteleostomi</taxon>
        <taxon>Actinopterygii</taxon>
        <taxon>Neopterygii</taxon>
        <taxon>Teleostei</taxon>
        <taxon>Neoteleostei</taxon>
        <taxon>Acanthomorphata</taxon>
        <taxon>Eupercaria</taxon>
        <taxon>Tetraodontiformes</taxon>
        <taxon>Tetradontoidea</taxon>
        <taxon>Tetraodontidae</taxon>
        <taxon>Tetraodon</taxon>
    </lineage>
</organism>
<comment type="caution">
    <text evidence="1">The sequence shown here is derived from an EMBL/GenBank/DDBJ whole genome shotgun (WGS) entry which is preliminary data.</text>
</comment>
<gene>
    <name evidence="1" type="ORF">GSTENG00015812001</name>
</gene>
<name>Q4SMD9_TETNG</name>
<dbReference type="KEGG" id="tng:GSTEN00015812G001"/>
<sequence>MARRWADRPPATHCCGCDTAINSGPQFNSVTKERSVAPARFERGVWRGFCEGEQGEAKTSSSNFSAM</sequence>
<proteinExistence type="predicted"/>
<reference evidence="1" key="1">
    <citation type="journal article" date="2004" name="Nature">
        <title>Genome duplication in the teleost fish Tetraodon nigroviridis reveals the early vertebrate proto-karyotype.</title>
        <authorList>
            <person name="Jaillon O."/>
            <person name="Aury J.-M."/>
            <person name="Brunet F."/>
            <person name="Petit J.-L."/>
            <person name="Stange-Thomann N."/>
            <person name="Mauceli E."/>
            <person name="Bouneau L."/>
            <person name="Fischer C."/>
            <person name="Ozouf-Costaz C."/>
            <person name="Bernot A."/>
            <person name="Nicaud S."/>
            <person name="Jaffe D."/>
            <person name="Fisher S."/>
            <person name="Lutfalla G."/>
            <person name="Dossat C."/>
            <person name="Segurens B."/>
            <person name="Dasilva C."/>
            <person name="Salanoubat M."/>
            <person name="Levy M."/>
            <person name="Boudet N."/>
            <person name="Castellano S."/>
            <person name="Anthouard V."/>
            <person name="Jubin C."/>
            <person name="Castelli V."/>
            <person name="Katinka M."/>
            <person name="Vacherie B."/>
            <person name="Biemont C."/>
            <person name="Skalli Z."/>
            <person name="Cattolico L."/>
            <person name="Poulain J."/>
            <person name="De Berardinis V."/>
            <person name="Cruaud C."/>
            <person name="Duprat S."/>
            <person name="Brottier P."/>
            <person name="Coutanceau J.-P."/>
            <person name="Gouzy J."/>
            <person name="Parra G."/>
            <person name="Lardier G."/>
            <person name="Chapple C."/>
            <person name="McKernan K.J."/>
            <person name="McEwan P."/>
            <person name="Bosak S."/>
            <person name="Kellis M."/>
            <person name="Volff J.-N."/>
            <person name="Guigo R."/>
            <person name="Zody M.C."/>
            <person name="Mesirov J."/>
            <person name="Lindblad-Toh K."/>
            <person name="Birren B."/>
            <person name="Nusbaum C."/>
            <person name="Kahn D."/>
            <person name="Robinson-Rechavi M."/>
            <person name="Laudet V."/>
            <person name="Schachter V."/>
            <person name="Quetier F."/>
            <person name="Saurin W."/>
            <person name="Scarpelli C."/>
            <person name="Wincker P."/>
            <person name="Lander E.S."/>
            <person name="Weissenbach J."/>
            <person name="Roest Crollius H."/>
        </authorList>
    </citation>
    <scope>NUCLEOTIDE SEQUENCE [LARGE SCALE GENOMIC DNA]</scope>
</reference>
<dbReference type="AlphaFoldDB" id="Q4SMD9"/>
<accession>Q4SMD9</accession>
<evidence type="ECO:0000313" key="1">
    <source>
        <dbReference type="EMBL" id="CAF98193.1"/>
    </source>
</evidence>
<dbReference type="EMBL" id="CAAE01014553">
    <property type="protein sequence ID" value="CAF98193.1"/>
    <property type="molecule type" value="Genomic_DNA"/>
</dbReference>
<reference evidence="1" key="2">
    <citation type="submission" date="2004-02" db="EMBL/GenBank/DDBJ databases">
        <authorList>
            <consortium name="Genoscope"/>
            <consortium name="Whitehead Institute Centre for Genome Research"/>
        </authorList>
    </citation>
    <scope>NUCLEOTIDE SEQUENCE</scope>
</reference>
<protein>
    <submittedName>
        <fullName evidence="1">(spotted green pufferfish) hypothetical protein</fullName>
    </submittedName>
</protein>